<keyword evidence="3" id="KW-0677">Repeat</keyword>
<dbReference type="InterPro" id="IPR011707">
    <property type="entry name" value="Cu-oxidase-like_N"/>
</dbReference>
<dbReference type="PANTHER" id="PTHR11709">
    <property type="entry name" value="MULTI-COPPER OXIDASE"/>
    <property type="match status" value="1"/>
</dbReference>
<comment type="similarity">
    <text evidence="1">Belongs to the multicopper oxidase family.</text>
</comment>
<dbReference type="FunFam" id="2.60.40.420:FF:000038">
    <property type="entry name" value="Extracellular dihydrogeodin oxidase/laccase"/>
    <property type="match status" value="1"/>
</dbReference>
<name>A0A6A6S5C4_9PLEO</name>
<dbReference type="GO" id="GO:0016491">
    <property type="term" value="F:oxidoreductase activity"/>
    <property type="evidence" value="ECO:0007669"/>
    <property type="project" value="UniProtKB-KW"/>
</dbReference>
<evidence type="ECO:0000256" key="2">
    <source>
        <dbReference type="ARBA" id="ARBA00022723"/>
    </source>
</evidence>
<dbReference type="EMBL" id="MU006782">
    <property type="protein sequence ID" value="KAF2641923.1"/>
    <property type="molecule type" value="Genomic_DNA"/>
</dbReference>
<evidence type="ECO:0000256" key="3">
    <source>
        <dbReference type="ARBA" id="ARBA00022737"/>
    </source>
</evidence>
<keyword evidence="6" id="KW-0325">Glycoprotein</keyword>
<dbReference type="Pfam" id="PF07732">
    <property type="entry name" value="Cu-oxidase_3"/>
    <property type="match status" value="1"/>
</dbReference>
<evidence type="ECO:0000256" key="1">
    <source>
        <dbReference type="ARBA" id="ARBA00010609"/>
    </source>
</evidence>
<feature type="domain" description="Plastocyanin-like" evidence="7">
    <location>
        <begin position="146"/>
        <end position="289"/>
    </location>
</feature>
<evidence type="ECO:0000259" key="9">
    <source>
        <dbReference type="Pfam" id="PF07732"/>
    </source>
</evidence>
<dbReference type="Gene3D" id="2.60.40.420">
    <property type="entry name" value="Cupredoxins - blue copper proteins"/>
    <property type="match status" value="3"/>
</dbReference>
<keyword evidence="2" id="KW-0479">Metal-binding</keyword>
<dbReference type="Pfam" id="PF00394">
    <property type="entry name" value="Cu-oxidase"/>
    <property type="match status" value="1"/>
</dbReference>
<accession>A0A6A6S5C4</accession>
<dbReference type="SUPFAM" id="SSF49503">
    <property type="entry name" value="Cupredoxins"/>
    <property type="match status" value="3"/>
</dbReference>
<reference evidence="10" key="1">
    <citation type="journal article" date="2020" name="Stud. Mycol.">
        <title>101 Dothideomycetes genomes: a test case for predicting lifestyles and emergence of pathogens.</title>
        <authorList>
            <person name="Haridas S."/>
            <person name="Albert R."/>
            <person name="Binder M."/>
            <person name="Bloem J."/>
            <person name="Labutti K."/>
            <person name="Salamov A."/>
            <person name="Andreopoulos B."/>
            <person name="Baker S."/>
            <person name="Barry K."/>
            <person name="Bills G."/>
            <person name="Bluhm B."/>
            <person name="Cannon C."/>
            <person name="Castanera R."/>
            <person name="Culley D."/>
            <person name="Daum C."/>
            <person name="Ezra D."/>
            <person name="Gonzalez J."/>
            <person name="Henrissat B."/>
            <person name="Kuo A."/>
            <person name="Liang C."/>
            <person name="Lipzen A."/>
            <person name="Lutzoni F."/>
            <person name="Magnuson J."/>
            <person name="Mondo S."/>
            <person name="Nolan M."/>
            <person name="Ohm R."/>
            <person name="Pangilinan J."/>
            <person name="Park H.-J."/>
            <person name="Ramirez L."/>
            <person name="Alfaro M."/>
            <person name="Sun H."/>
            <person name="Tritt A."/>
            <person name="Yoshinaga Y."/>
            <person name="Zwiers L.-H."/>
            <person name="Turgeon B."/>
            <person name="Goodwin S."/>
            <person name="Spatafora J."/>
            <person name="Crous P."/>
            <person name="Grigoriev I."/>
        </authorList>
    </citation>
    <scope>NUCLEOTIDE SEQUENCE</scope>
    <source>
        <strain evidence="10">CBS 473.64</strain>
    </source>
</reference>
<evidence type="ECO:0000256" key="4">
    <source>
        <dbReference type="ARBA" id="ARBA00023002"/>
    </source>
</evidence>
<dbReference type="InterPro" id="IPR008972">
    <property type="entry name" value="Cupredoxin"/>
</dbReference>
<dbReference type="CDD" id="cd13901">
    <property type="entry name" value="CuRO_3_MaLCC_like"/>
    <property type="match status" value="1"/>
</dbReference>
<evidence type="ECO:0008006" key="12">
    <source>
        <dbReference type="Google" id="ProtNLM"/>
    </source>
</evidence>
<sequence>MDIKWPVTGKTVKYNFEISSMALAPDGVPRPMTVVNGQYPGPTIFADWGDMIEVTVTNKLTSNGTGIHWHGFRQLGTNDMDGVGGITECPIPTGGSKTYLFKATQYGTSWYHSHYSVQYGDGLLGPIIINGPASANYDLDLGAMPFTDWFHTPIFEVNHGALHANAPPTADNLLVNGTMTSASGGNYSVTTLAPGKTHRLRFINTGINNWNHVSLDGHPMTVIAADFVPIVPYTTNSLSISVGQRYDVIINANQTVGNYWLRVGTGGGKCDGPNKNMDNVKAIFRYEGAPDAQPDSVATQPLPQGCFDETNIIPFVGTQVPRDMPEQMTLSFAAASPATGNLVRWLVDGSAMMVDFDRPTLQQISKNNGTFNRTENVIQVGESAKFQYWVIQQSQTNLAKLPHSIHLHGHDFYVLDQAENATWSGDLTRLKTDNPIRRDTATLPASGYLVLAFESDNPGVWLMHCHVPFHISAGFGVQFAERSSEIVYTIGKAKLDVVRKQCDVWSTFQKKEFPNGFTQGDSLLRRG</sequence>
<dbReference type="GO" id="GO:0005507">
    <property type="term" value="F:copper ion binding"/>
    <property type="evidence" value="ECO:0007669"/>
    <property type="project" value="InterPro"/>
</dbReference>
<dbReference type="InterPro" id="IPR001117">
    <property type="entry name" value="Cu-oxidase_2nd"/>
</dbReference>
<dbReference type="OrthoDB" id="2121828at2759"/>
<evidence type="ECO:0000313" key="11">
    <source>
        <dbReference type="Proteomes" id="UP000799753"/>
    </source>
</evidence>
<organism evidence="10 11">
    <name type="scientific">Massarina eburnea CBS 473.64</name>
    <dbReference type="NCBI Taxonomy" id="1395130"/>
    <lineage>
        <taxon>Eukaryota</taxon>
        <taxon>Fungi</taxon>
        <taxon>Dikarya</taxon>
        <taxon>Ascomycota</taxon>
        <taxon>Pezizomycotina</taxon>
        <taxon>Dothideomycetes</taxon>
        <taxon>Pleosporomycetidae</taxon>
        <taxon>Pleosporales</taxon>
        <taxon>Massarineae</taxon>
        <taxon>Massarinaceae</taxon>
        <taxon>Massarina</taxon>
    </lineage>
</organism>
<evidence type="ECO:0000259" key="7">
    <source>
        <dbReference type="Pfam" id="PF00394"/>
    </source>
</evidence>
<feature type="domain" description="Plastocyanin-like" evidence="8">
    <location>
        <begin position="358"/>
        <end position="483"/>
    </location>
</feature>
<protein>
    <recommendedName>
        <fullName evidence="12">Multicopper oxidase</fullName>
    </recommendedName>
</protein>
<keyword evidence="11" id="KW-1185">Reference proteome</keyword>
<keyword evidence="4" id="KW-0560">Oxidoreductase</keyword>
<gene>
    <name evidence="10" type="ORF">P280DRAFT_424531</name>
</gene>
<dbReference type="InterPro" id="IPR045087">
    <property type="entry name" value="Cu-oxidase_fam"/>
</dbReference>
<proteinExistence type="inferred from homology"/>
<dbReference type="Proteomes" id="UP000799753">
    <property type="component" value="Unassembled WGS sequence"/>
</dbReference>
<dbReference type="AlphaFoldDB" id="A0A6A6S5C4"/>
<dbReference type="CDD" id="cd13880">
    <property type="entry name" value="CuRO_2_MaLCC_like"/>
    <property type="match status" value="1"/>
</dbReference>
<feature type="domain" description="Plastocyanin-like" evidence="9">
    <location>
        <begin position="22"/>
        <end position="133"/>
    </location>
</feature>
<evidence type="ECO:0000259" key="8">
    <source>
        <dbReference type="Pfam" id="PF07731"/>
    </source>
</evidence>
<evidence type="ECO:0000313" key="10">
    <source>
        <dbReference type="EMBL" id="KAF2641923.1"/>
    </source>
</evidence>
<dbReference type="PANTHER" id="PTHR11709:SF71">
    <property type="entry name" value="OXIDOREDUCTASE TPCJ"/>
    <property type="match status" value="1"/>
</dbReference>
<keyword evidence="5" id="KW-0186">Copper</keyword>
<dbReference type="FunFam" id="2.60.40.420:FF:000021">
    <property type="entry name" value="Extracellular dihydrogeodin oxidase/laccase"/>
    <property type="match status" value="1"/>
</dbReference>
<evidence type="ECO:0000256" key="5">
    <source>
        <dbReference type="ARBA" id="ARBA00023008"/>
    </source>
</evidence>
<dbReference type="InterPro" id="IPR011706">
    <property type="entry name" value="Cu-oxidase_C"/>
</dbReference>
<dbReference type="CDD" id="cd13854">
    <property type="entry name" value="CuRO_1_MaLCC_like"/>
    <property type="match status" value="1"/>
</dbReference>
<evidence type="ECO:0000256" key="6">
    <source>
        <dbReference type="ARBA" id="ARBA00023180"/>
    </source>
</evidence>
<dbReference type="Pfam" id="PF07731">
    <property type="entry name" value="Cu-oxidase_2"/>
    <property type="match status" value="1"/>
</dbReference>